<dbReference type="Pfam" id="PF07676">
    <property type="entry name" value="PD40"/>
    <property type="match status" value="2"/>
</dbReference>
<name>A0A2T0MFV6_9FLAO</name>
<reference evidence="1 2" key="1">
    <citation type="submission" date="2018-03" db="EMBL/GenBank/DDBJ databases">
        <title>Genomic Encyclopedia of Archaeal and Bacterial Type Strains, Phase II (KMG-II): from individual species to whole genera.</title>
        <authorList>
            <person name="Goeker M."/>
        </authorList>
    </citation>
    <scope>NUCLEOTIDE SEQUENCE [LARGE SCALE GENOMIC DNA]</scope>
    <source>
        <strain evidence="1 2">DSM 25027</strain>
    </source>
</reference>
<dbReference type="EMBL" id="PVYX01000001">
    <property type="protein sequence ID" value="PRX56444.1"/>
    <property type="molecule type" value="Genomic_DNA"/>
</dbReference>
<dbReference type="SUPFAM" id="SSF82171">
    <property type="entry name" value="DPP6 N-terminal domain-like"/>
    <property type="match status" value="1"/>
</dbReference>
<comment type="caution">
    <text evidence="1">The sequence shown here is derived from an EMBL/GenBank/DDBJ whole genome shotgun (WGS) entry which is preliminary data.</text>
</comment>
<sequence>MKYVRLLSIFLALLLTSILESCRENYKSNLTLLNTQIPTDKPLVFAPGIISIDDHVSTSITFSPDMDELFFNRRKVDQSHNLYTMKLINGEWSEPEPAFFSTNKEYLDFHSRFSPNGDRLYFGSTRPINDTIKASNTPRGLHQWYIEKDKNGSWSEPILMKKPFLDIYIMCTTPSKNGNLYFTSGEKPGANDEGIYYAINQNGYYTSVERMSDVINTNGKWIAHPYVAPDESYILYDSEKVSEPDNGDIFISFNIDGTWTESYSLGPKINTELSESTATVSPDGKYLFFSRGEEKTRDDGSTYWVSKTYWVDFTKLKKEILENINSN</sequence>
<dbReference type="Gene3D" id="2.120.10.30">
    <property type="entry name" value="TolB, C-terminal domain"/>
    <property type="match status" value="1"/>
</dbReference>
<proteinExistence type="predicted"/>
<keyword evidence="2" id="KW-1185">Reference proteome</keyword>
<dbReference type="AlphaFoldDB" id="A0A2T0MFV6"/>
<accession>A0A2T0MFV6</accession>
<protein>
    <submittedName>
        <fullName evidence="1">WD40 repeat protein</fullName>
    </submittedName>
</protein>
<gene>
    <name evidence="1" type="ORF">CLV81_0441</name>
</gene>
<dbReference type="RefSeq" id="WP_158259061.1">
    <property type="nucleotide sequence ID" value="NZ_PVYX01000001.1"/>
</dbReference>
<dbReference type="OrthoDB" id="9809364at2"/>
<organism evidence="1 2">
    <name type="scientific">Flagellimonas meridianipacifica</name>
    <dbReference type="NCBI Taxonomy" id="1080225"/>
    <lineage>
        <taxon>Bacteria</taxon>
        <taxon>Pseudomonadati</taxon>
        <taxon>Bacteroidota</taxon>
        <taxon>Flavobacteriia</taxon>
        <taxon>Flavobacteriales</taxon>
        <taxon>Flavobacteriaceae</taxon>
        <taxon>Flagellimonas</taxon>
    </lineage>
</organism>
<evidence type="ECO:0000313" key="2">
    <source>
        <dbReference type="Proteomes" id="UP000237640"/>
    </source>
</evidence>
<dbReference type="Proteomes" id="UP000237640">
    <property type="component" value="Unassembled WGS sequence"/>
</dbReference>
<dbReference type="InterPro" id="IPR011042">
    <property type="entry name" value="6-blade_b-propeller_TolB-like"/>
</dbReference>
<dbReference type="InterPro" id="IPR011659">
    <property type="entry name" value="WD40"/>
</dbReference>
<evidence type="ECO:0000313" key="1">
    <source>
        <dbReference type="EMBL" id="PRX56444.1"/>
    </source>
</evidence>